<feature type="transmembrane region" description="Helical" evidence="1">
    <location>
        <begin position="149"/>
        <end position="178"/>
    </location>
</feature>
<organism evidence="2 3">
    <name type="scientific">Larkinella rosea</name>
    <dbReference type="NCBI Taxonomy" id="2025312"/>
    <lineage>
        <taxon>Bacteria</taxon>
        <taxon>Pseudomonadati</taxon>
        <taxon>Bacteroidota</taxon>
        <taxon>Cytophagia</taxon>
        <taxon>Cytophagales</taxon>
        <taxon>Spirosomataceae</taxon>
        <taxon>Larkinella</taxon>
    </lineage>
</organism>
<dbReference type="Proteomes" id="UP000271925">
    <property type="component" value="Unassembled WGS sequence"/>
</dbReference>
<dbReference type="AlphaFoldDB" id="A0A3P1BAS2"/>
<gene>
    <name evidence="2" type="ORF">EHT25_30895</name>
</gene>
<evidence type="ECO:0000313" key="2">
    <source>
        <dbReference type="EMBL" id="RRA98158.1"/>
    </source>
</evidence>
<feature type="transmembrane region" description="Helical" evidence="1">
    <location>
        <begin position="184"/>
        <end position="211"/>
    </location>
</feature>
<keyword evidence="3" id="KW-1185">Reference proteome</keyword>
<accession>A0A3P1BAS2</accession>
<dbReference type="OrthoDB" id="1491387at2"/>
<keyword evidence="1" id="KW-0472">Membrane</keyword>
<feature type="transmembrane region" description="Helical" evidence="1">
    <location>
        <begin position="27"/>
        <end position="45"/>
    </location>
</feature>
<sequence>MVTSSTTNENPNPEQDEKLRELTAQSWNLELVISGAALFAVLQLPDLLDEAFDYFRFNLMTQTTGLHLIFPSLVYSLMRATGYVLFMAFLTNFVMRAYWVGLVGLRAVYPSGIHYDRIPFTTKQSQERMAAKLGPLDAYVHRLDQRCNIVFAVAFLFVFLLILVAFTYVQVLVIYSIVRPVVPAPYWLLIKIVAGTLALGYLFTSVVLNLPRIRSNPRGAIWHDRFTAMNKVMYWGLYKPVVFIVNTFYSHIPYQKLARTMVLMMGCFFVVVMVEFLVDFSRVNRRTTSLNRHHLFSTRVDSLYVNPSAYNNLRAEDAYIEQAAIQADVTRDPFIRLFIAYPKALDTLLTRLAPEPVWSDTLARAEKRRRFAAWSHQQINQFIHLTINDSLYQNPDLLFTQWGQHHQKGWQTVLLPTNLRPGKNLIRIGIQADPSKRPEEIITLPFWYIPEK</sequence>
<evidence type="ECO:0000313" key="3">
    <source>
        <dbReference type="Proteomes" id="UP000271925"/>
    </source>
</evidence>
<evidence type="ECO:0000256" key="1">
    <source>
        <dbReference type="SAM" id="Phobius"/>
    </source>
</evidence>
<proteinExistence type="predicted"/>
<protein>
    <submittedName>
        <fullName evidence="2">Uncharacterized protein</fullName>
    </submittedName>
</protein>
<feature type="transmembrane region" description="Helical" evidence="1">
    <location>
        <begin position="65"/>
        <end position="90"/>
    </location>
</feature>
<feature type="transmembrane region" description="Helical" evidence="1">
    <location>
        <begin position="232"/>
        <end position="252"/>
    </location>
</feature>
<keyword evidence="1" id="KW-0812">Transmembrane</keyword>
<dbReference type="EMBL" id="RQJO01000016">
    <property type="protein sequence ID" value="RRA98158.1"/>
    <property type="molecule type" value="Genomic_DNA"/>
</dbReference>
<keyword evidence="1" id="KW-1133">Transmembrane helix</keyword>
<feature type="transmembrane region" description="Helical" evidence="1">
    <location>
        <begin position="258"/>
        <end position="278"/>
    </location>
</feature>
<reference evidence="2 3" key="1">
    <citation type="submission" date="2018-11" db="EMBL/GenBank/DDBJ databases">
        <authorList>
            <person name="Zhou Z."/>
            <person name="Wang G."/>
        </authorList>
    </citation>
    <scope>NUCLEOTIDE SEQUENCE [LARGE SCALE GENOMIC DNA]</scope>
    <source>
        <strain evidence="2 3">KCTC52004</strain>
    </source>
</reference>
<comment type="caution">
    <text evidence="2">The sequence shown here is derived from an EMBL/GenBank/DDBJ whole genome shotgun (WGS) entry which is preliminary data.</text>
</comment>
<name>A0A3P1BAS2_9BACT</name>